<dbReference type="GO" id="GO:0003677">
    <property type="term" value="F:DNA binding"/>
    <property type="evidence" value="ECO:0007669"/>
    <property type="project" value="InterPro"/>
</dbReference>
<dbReference type="InterPro" id="IPR007627">
    <property type="entry name" value="RNA_pol_sigma70_r2"/>
</dbReference>
<keyword evidence="5" id="KW-0472">Membrane</keyword>
<dbReference type="PANTHER" id="PTHR43133:SF46">
    <property type="entry name" value="RNA POLYMERASE SIGMA-70 FACTOR ECF SUBFAMILY"/>
    <property type="match status" value="1"/>
</dbReference>
<proteinExistence type="inferred from homology"/>
<dbReference type="EMBL" id="AEPE02000002">
    <property type="protein sequence ID" value="EFZ38338.1"/>
    <property type="molecule type" value="Genomic_DNA"/>
</dbReference>
<keyword evidence="5" id="KW-1133">Transmembrane helix</keyword>
<dbReference type="InterPro" id="IPR039425">
    <property type="entry name" value="RNA_pol_sigma-70-like"/>
</dbReference>
<dbReference type="STRING" id="28134.SAMN05444288_0168"/>
<dbReference type="Gene3D" id="1.10.1740.10">
    <property type="match status" value="1"/>
</dbReference>
<dbReference type="PANTHER" id="PTHR43133">
    <property type="entry name" value="RNA POLYMERASE ECF-TYPE SIGMA FACTO"/>
    <property type="match status" value="1"/>
</dbReference>
<dbReference type="SUPFAM" id="SSF88946">
    <property type="entry name" value="Sigma2 domain of RNA polymerase sigma factors"/>
    <property type="match status" value="1"/>
</dbReference>
<organism evidence="9 10">
    <name type="scientific">Hoylesella oralis ATCC 33269</name>
    <dbReference type="NCBI Taxonomy" id="873533"/>
    <lineage>
        <taxon>Bacteria</taxon>
        <taxon>Pseudomonadati</taxon>
        <taxon>Bacteroidota</taxon>
        <taxon>Bacteroidia</taxon>
        <taxon>Bacteroidales</taxon>
        <taxon>Prevotellaceae</taxon>
        <taxon>Hoylesella</taxon>
    </lineage>
</organism>
<evidence type="ECO:0000256" key="2">
    <source>
        <dbReference type="ARBA" id="ARBA00023015"/>
    </source>
</evidence>
<evidence type="ECO:0000256" key="5">
    <source>
        <dbReference type="SAM" id="Phobius"/>
    </source>
</evidence>
<dbReference type="SUPFAM" id="SSF56925">
    <property type="entry name" value="OMPA-like"/>
    <property type="match status" value="1"/>
</dbReference>
<evidence type="ECO:0000256" key="4">
    <source>
        <dbReference type="ARBA" id="ARBA00023163"/>
    </source>
</evidence>
<keyword evidence="10" id="KW-1185">Reference proteome</keyword>
<dbReference type="InterPro" id="IPR025665">
    <property type="entry name" value="Beta-barrel_OMP_2"/>
</dbReference>
<dbReference type="InterPro" id="IPR013249">
    <property type="entry name" value="RNA_pol_sigma70_r4_t2"/>
</dbReference>
<dbReference type="HOGENOM" id="CLU_042247_0_0_10"/>
<comment type="caution">
    <text evidence="9">The sequence shown here is derived from an EMBL/GenBank/DDBJ whole genome shotgun (WGS) entry which is preliminary data.</text>
</comment>
<dbReference type="InterPro" id="IPR011250">
    <property type="entry name" value="OMP/PagP_B-barrel"/>
</dbReference>
<dbReference type="Pfam" id="PF13568">
    <property type="entry name" value="OMP_b-brl_2"/>
    <property type="match status" value="1"/>
</dbReference>
<dbReference type="InterPro" id="IPR036388">
    <property type="entry name" value="WH-like_DNA-bd_sf"/>
</dbReference>
<sequence>MILLLYKRNDLLMENKELTEACKQGDKDALGYLYKAYSHKLLKICRHYVKDEIIAQDILHDAFIIIFTSITSLKDYSKLEGWMITIVRNLSLKYLRNTKDKKIPLSGIDTDNLTTRATDDEGIIPLDTFLLAIEALPKGYREVFKLSVLDGLSHKEIGELLGIAPHSSSSQLFRAKKMLRNMLRKYWIILLLPVFIPLYIYYTSRNKTENIKRKEPSFVENHRETTGKQEEKKWVKRTTLTYIIVQKGNTTNRAIACNHSDSTKHNSAFNIDSIRKTTIKTTDINDSILLQRNVLPISNMAVNNMRSTQKKKYPWTINFGYSSNPTMGDALSNLNYLSVVDYANGGAAAKIYSWDEYQDYYNRNSLLMDSTERANISRILVNNVQSTERGLGEHAHHYCPITFGLSFNKQLSSHWFFGTGVNYTKLKSVFEGEFHKASTKKTQKIDYIGIPLRLTYRIWGKGKFNVYTTGGVTFEIPVHSSINKKYIVTADSSFNIKSNIQPTCQWSVNLGVGVQYRIFKPFSFYIEPNMFYYFRNRSDIQTYRTEHPFTTTVPFGLRLTW</sequence>
<evidence type="ECO:0000256" key="3">
    <source>
        <dbReference type="ARBA" id="ARBA00023082"/>
    </source>
</evidence>
<keyword evidence="4" id="KW-0804">Transcription</keyword>
<feature type="domain" description="RNA polymerase sigma-70 region 2" evidence="6">
    <location>
        <begin position="33"/>
        <end position="99"/>
    </location>
</feature>
<dbReference type="SUPFAM" id="SSF88659">
    <property type="entry name" value="Sigma3 and sigma4 domains of RNA polymerase sigma factors"/>
    <property type="match status" value="1"/>
</dbReference>
<comment type="similarity">
    <text evidence="1">Belongs to the sigma-70 factor family. ECF subfamily.</text>
</comment>
<dbReference type="Pfam" id="PF08281">
    <property type="entry name" value="Sigma70_r4_2"/>
    <property type="match status" value="1"/>
</dbReference>
<evidence type="ECO:0000259" key="7">
    <source>
        <dbReference type="Pfam" id="PF08281"/>
    </source>
</evidence>
<dbReference type="InterPro" id="IPR014284">
    <property type="entry name" value="RNA_pol_sigma-70_dom"/>
</dbReference>
<evidence type="ECO:0000256" key="1">
    <source>
        <dbReference type="ARBA" id="ARBA00010641"/>
    </source>
</evidence>
<dbReference type="CDD" id="cd06171">
    <property type="entry name" value="Sigma70_r4"/>
    <property type="match status" value="1"/>
</dbReference>
<dbReference type="GO" id="GO:0006352">
    <property type="term" value="P:DNA-templated transcription initiation"/>
    <property type="evidence" value="ECO:0007669"/>
    <property type="project" value="InterPro"/>
</dbReference>
<gene>
    <name evidence="9" type="ORF">HMPREF0663_10707</name>
</gene>
<dbReference type="Gene3D" id="1.10.10.10">
    <property type="entry name" value="Winged helix-like DNA-binding domain superfamily/Winged helix DNA-binding domain"/>
    <property type="match status" value="1"/>
</dbReference>
<feature type="domain" description="RNA polymerase sigma factor 70 region 4 type 2" evidence="7">
    <location>
        <begin position="129"/>
        <end position="179"/>
    </location>
</feature>
<keyword evidence="3" id="KW-0731">Sigma factor</keyword>
<dbReference type="AlphaFoldDB" id="E7RLH3"/>
<keyword evidence="5" id="KW-0812">Transmembrane</keyword>
<evidence type="ECO:0000259" key="6">
    <source>
        <dbReference type="Pfam" id="PF04542"/>
    </source>
</evidence>
<evidence type="ECO:0000259" key="8">
    <source>
        <dbReference type="Pfam" id="PF13568"/>
    </source>
</evidence>
<dbReference type="eggNOG" id="COG1595">
    <property type="taxonomic scope" value="Bacteria"/>
</dbReference>
<feature type="transmembrane region" description="Helical" evidence="5">
    <location>
        <begin position="186"/>
        <end position="202"/>
    </location>
</feature>
<dbReference type="NCBIfam" id="TIGR02937">
    <property type="entry name" value="sigma70-ECF"/>
    <property type="match status" value="1"/>
</dbReference>
<dbReference type="Pfam" id="PF04542">
    <property type="entry name" value="Sigma70_r2"/>
    <property type="match status" value="1"/>
</dbReference>
<evidence type="ECO:0000313" key="9">
    <source>
        <dbReference type="EMBL" id="EFZ38338.1"/>
    </source>
</evidence>
<feature type="domain" description="Outer membrane protein beta-barrel" evidence="8">
    <location>
        <begin position="400"/>
        <end position="526"/>
    </location>
</feature>
<dbReference type="Proteomes" id="UP000005580">
    <property type="component" value="Unassembled WGS sequence"/>
</dbReference>
<dbReference type="Gene3D" id="2.40.160.20">
    <property type="match status" value="1"/>
</dbReference>
<reference evidence="9" key="1">
    <citation type="submission" date="2011-01" db="EMBL/GenBank/DDBJ databases">
        <authorList>
            <person name="Muzny D."/>
            <person name="Qin X."/>
            <person name="Buhay C."/>
            <person name="Dugan-Rocha S."/>
            <person name="Ding Y."/>
            <person name="Chen G."/>
            <person name="Hawes A."/>
            <person name="Holder M."/>
            <person name="Jhangiani S."/>
            <person name="Johnson A."/>
            <person name="Khan Z."/>
            <person name="Li Z."/>
            <person name="Liu W."/>
            <person name="Liu X."/>
            <person name="Perez L."/>
            <person name="Shen H."/>
            <person name="Wang Q."/>
            <person name="Watt J."/>
            <person name="Xi L."/>
            <person name="Xin Y."/>
            <person name="Zhou J."/>
            <person name="Deng J."/>
            <person name="Jiang H."/>
            <person name="Liu Y."/>
            <person name="Qu J."/>
            <person name="Song X.-Z."/>
            <person name="Zhang L."/>
            <person name="Villasana D."/>
            <person name="Johnson A."/>
            <person name="Liu J."/>
            <person name="Liyanage D."/>
            <person name="Lorensuhewa L."/>
            <person name="Robinson T."/>
            <person name="Song A."/>
            <person name="Song B.-B."/>
            <person name="Dinh H."/>
            <person name="Thornton R."/>
            <person name="Coyle M."/>
            <person name="Francisco L."/>
            <person name="Jackson L."/>
            <person name="Javaid M."/>
            <person name="Korchina V."/>
            <person name="Kovar C."/>
            <person name="Mata R."/>
            <person name="Mathew T."/>
            <person name="Ngo R."/>
            <person name="Nguyen L."/>
            <person name="Nguyen N."/>
            <person name="Okwuonu G."/>
            <person name="Ongeri F."/>
            <person name="Pham C."/>
            <person name="Simmons D."/>
            <person name="Wilczek-Boney K."/>
            <person name="Hale W."/>
            <person name="Jakkamsetti A."/>
            <person name="Pham P."/>
            <person name="Ruth R."/>
            <person name="San Lucas F."/>
            <person name="Warren J."/>
            <person name="Zhang J."/>
            <person name="Zhao Z."/>
            <person name="Zhou C."/>
            <person name="Zhu D."/>
            <person name="Lee S."/>
            <person name="Bess C."/>
            <person name="Blankenburg K."/>
            <person name="Forbes L."/>
            <person name="Fu Q."/>
            <person name="Gubbala S."/>
            <person name="Hirani K."/>
            <person name="Jayaseelan J.C."/>
            <person name="Lara F."/>
            <person name="Munidasa M."/>
            <person name="Palculict T."/>
            <person name="Patil S."/>
            <person name="Pu L.-L."/>
            <person name="Saada N."/>
            <person name="Tang L."/>
            <person name="Weissenberger G."/>
            <person name="Zhu Y."/>
            <person name="Hemphill L."/>
            <person name="Shang Y."/>
            <person name="Youmans B."/>
            <person name="Ayvaz T."/>
            <person name="Ross M."/>
            <person name="Santibanez J."/>
            <person name="Aqrawi P."/>
            <person name="Gross S."/>
            <person name="Joshi V."/>
            <person name="Fowler G."/>
            <person name="Nazareth L."/>
            <person name="Reid J."/>
            <person name="Worley K."/>
            <person name="Petrosino J."/>
            <person name="Highlander S."/>
            <person name="Gibbs R."/>
        </authorList>
    </citation>
    <scope>NUCLEOTIDE SEQUENCE [LARGE SCALE GENOMIC DNA]</scope>
    <source>
        <strain evidence="9">ATCC 33269</strain>
    </source>
</reference>
<accession>E7RLH3</accession>
<keyword evidence="2" id="KW-0805">Transcription regulation</keyword>
<dbReference type="InterPro" id="IPR013325">
    <property type="entry name" value="RNA_pol_sigma_r2"/>
</dbReference>
<dbReference type="GO" id="GO:0016987">
    <property type="term" value="F:sigma factor activity"/>
    <property type="evidence" value="ECO:0007669"/>
    <property type="project" value="UniProtKB-KW"/>
</dbReference>
<name>E7RLH3_9BACT</name>
<dbReference type="InterPro" id="IPR013324">
    <property type="entry name" value="RNA_pol_sigma_r3/r4-like"/>
</dbReference>
<protein>
    <submittedName>
        <fullName evidence="9">Sigma-70 region 2</fullName>
    </submittedName>
</protein>
<evidence type="ECO:0000313" key="10">
    <source>
        <dbReference type="Proteomes" id="UP000005580"/>
    </source>
</evidence>